<dbReference type="GO" id="GO:0001530">
    <property type="term" value="F:lipopolysaccharide binding"/>
    <property type="evidence" value="ECO:0007669"/>
    <property type="project" value="TreeGrafter"/>
</dbReference>
<accession>A0A1H0G495</accession>
<keyword evidence="1 6" id="KW-0732">Signal</keyword>
<feature type="region of interest" description="Disordered" evidence="7">
    <location>
        <begin position="163"/>
        <end position="205"/>
    </location>
</feature>
<evidence type="ECO:0000256" key="7">
    <source>
        <dbReference type="SAM" id="MobiDB-lite"/>
    </source>
</evidence>
<comment type="function">
    <text evidence="6">Together with LptD, is involved in the assembly of lipopolysaccharide (LPS) at the surface of the outer membrane. Required for the proper assembly of LptD. Binds LPS and may serve as the LPS recognition site at the outer membrane.</text>
</comment>
<evidence type="ECO:0000256" key="5">
    <source>
        <dbReference type="ARBA" id="ARBA00023288"/>
    </source>
</evidence>
<name>A0A1H0G495_9PSED</name>
<evidence type="ECO:0000256" key="1">
    <source>
        <dbReference type="ARBA" id="ARBA00022729"/>
    </source>
</evidence>
<evidence type="ECO:0000313" key="9">
    <source>
        <dbReference type="Proteomes" id="UP000242957"/>
    </source>
</evidence>
<sequence>MKRILTGIALIGMTTVLAACGFHLRGLGETNFALKEIDVSARNAYGETVQDLRRVLESSGVKVVTRAPYHLILAREDVTQRTASYTSAARSAEYELTNTLSYEVRGSNDLLLIADQIQVQKVYLHDENNLTGSDQEAAQLRNEMRRELVQQLSMRLQMLTPEQLDSLQQKAEAKAKAEQDAMRAADEAARAQQPQQSPIELPDQQ</sequence>
<dbReference type="PROSITE" id="PS51257">
    <property type="entry name" value="PROKAR_LIPOPROTEIN"/>
    <property type="match status" value="1"/>
</dbReference>
<evidence type="ECO:0000256" key="6">
    <source>
        <dbReference type="HAMAP-Rule" id="MF_01186"/>
    </source>
</evidence>
<comment type="subcellular location">
    <subcellularLocation>
        <location evidence="6">Cell outer membrane</location>
        <topology evidence="6">Lipid-anchor</topology>
    </subcellularLocation>
</comment>
<dbReference type="Gene3D" id="3.30.160.150">
    <property type="entry name" value="Lipoprotein like domain"/>
    <property type="match status" value="1"/>
</dbReference>
<comment type="subunit">
    <text evidence="6">Component of the lipopolysaccharide transport and assembly complex. Interacts with LptD.</text>
</comment>
<dbReference type="OrthoDB" id="5612114at2"/>
<dbReference type="InterPro" id="IPR007485">
    <property type="entry name" value="LPS_assembly_LptE"/>
</dbReference>
<dbReference type="PANTHER" id="PTHR38098:SF1">
    <property type="entry name" value="LPS-ASSEMBLY LIPOPROTEIN LPTE"/>
    <property type="match status" value="1"/>
</dbReference>
<evidence type="ECO:0000256" key="3">
    <source>
        <dbReference type="ARBA" id="ARBA00023139"/>
    </source>
</evidence>
<keyword evidence="5 6" id="KW-0449">Lipoprotein</keyword>
<feature type="compositionally biased region" description="Basic and acidic residues" evidence="7">
    <location>
        <begin position="171"/>
        <end position="189"/>
    </location>
</feature>
<dbReference type="GO" id="GO:1990351">
    <property type="term" value="C:transporter complex"/>
    <property type="evidence" value="ECO:0007669"/>
    <property type="project" value="TreeGrafter"/>
</dbReference>
<protein>
    <recommendedName>
        <fullName evidence="6">LPS-assembly lipoprotein LptE</fullName>
    </recommendedName>
</protein>
<comment type="similarity">
    <text evidence="6">Belongs to the LptE lipoprotein family.</text>
</comment>
<reference evidence="9" key="1">
    <citation type="submission" date="2016-10" db="EMBL/GenBank/DDBJ databases">
        <authorList>
            <person name="Varghese N."/>
            <person name="Submissions S."/>
        </authorList>
    </citation>
    <scope>NUCLEOTIDE SEQUENCE [LARGE SCALE GENOMIC DNA]</scope>
    <source>
        <strain evidence="9">JCM 21621</strain>
    </source>
</reference>
<dbReference type="Proteomes" id="UP000242957">
    <property type="component" value="Unassembled WGS sequence"/>
</dbReference>
<dbReference type="GO" id="GO:0015920">
    <property type="term" value="P:lipopolysaccharide transport"/>
    <property type="evidence" value="ECO:0007669"/>
    <property type="project" value="TreeGrafter"/>
</dbReference>
<keyword evidence="9" id="KW-1185">Reference proteome</keyword>
<keyword evidence="3 6" id="KW-0564">Palmitate</keyword>
<evidence type="ECO:0000313" key="8">
    <source>
        <dbReference type="EMBL" id="SDO01559.1"/>
    </source>
</evidence>
<dbReference type="AlphaFoldDB" id="A0A1H0G495"/>
<gene>
    <name evidence="6" type="primary">lptE</name>
    <name evidence="8" type="ORF">SAMN05216193_10745</name>
</gene>
<dbReference type="GO" id="GO:0043165">
    <property type="term" value="P:Gram-negative-bacterium-type cell outer membrane assembly"/>
    <property type="evidence" value="ECO:0007669"/>
    <property type="project" value="UniProtKB-UniRule"/>
</dbReference>
<dbReference type="RefSeq" id="WP_084314228.1">
    <property type="nucleotide sequence ID" value="NZ_FNIJ01000007.1"/>
</dbReference>
<evidence type="ECO:0000256" key="2">
    <source>
        <dbReference type="ARBA" id="ARBA00023136"/>
    </source>
</evidence>
<evidence type="ECO:0000256" key="4">
    <source>
        <dbReference type="ARBA" id="ARBA00023237"/>
    </source>
</evidence>
<dbReference type="EMBL" id="FNIJ01000007">
    <property type="protein sequence ID" value="SDO01559.1"/>
    <property type="molecule type" value="Genomic_DNA"/>
</dbReference>
<organism evidence="8 9">
    <name type="scientific">Pseudomonas jinjuensis</name>
    <dbReference type="NCBI Taxonomy" id="198616"/>
    <lineage>
        <taxon>Bacteria</taxon>
        <taxon>Pseudomonadati</taxon>
        <taxon>Pseudomonadota</taxon>
        <taxon>Gammaproteobacteria</taxon>
        <taxon>Pseudomonadales</taxon>
        <taxon>Pseudomonadaceae</taxon>
        <taxon>Pseudomonas</taxon>
    </lineage>
</organism>
<dbReference type="PANTHER" id="PTHR38098">
    <property type="entry name" value="LPS-ASSEMBLY LIPOPROTEIN LPTE"/>
    <property type="match status" value="1"/>
</dbReference>
<dbReference type="STRING" id="198616.SAMN05216193_10745"/>
<dbReference type="Pfam" id="PF04390">
    <property type="entry name" value="LptE"/>
    <property type="match status" value="1"/>
</dbReference>
<proteinExistence type="inferred from homology"/>
<keyword evidence="4 6" id="KW-0998">Cell outer membrane</keyword>
<keyword evidence="2 6" id="KW-0472">Membrane</keyword>
<dbReference type="HAMAP" id="MF_01186">
    <property type="entry name" value="LPS_assembly_LptE"/>
    <property type="match status" value="1"/>
</dbReference>
<dbReference type="GO" id="GO:0009279">
    <property type="term" value="C:cell outer membrane"/>
    <property type="evidence" value="ECO:0007669"/>
    <property type="project" value="UniProtKB-SubCell"/>
</dbReference>